<dbReference type="InterPro" id="IPR041297">
    <property type="entry name" value="Crb2_Tudor"/>
</dbReference>
<keyword evidence="3" id="KW-0479">Metal-binding</keyword>
<dbReference type="SMART" id="SM00333">
    <property type="entry name" value="TUDOR"/>
    <property type="match status" value="2"/>
</dbReference>
<reference evidence="19 20" key="1">
    <citation type="submission" date="2019-09" db="EMBL/GenBank/DDBJ databases">
        <title>Bird 10,000 Genomes (B10K) Project - Family phase.</title>
        <authorList>
            <person name="Zhang G."/>
        </authorList>
    </citation>
    <scope>NUCLEOTIDE SEQUENCE [LARGE SCALE GENOMIC DNA]</scope>
    <source>
        <strain evidence="19">B10K-DU-001-79</strain>
        <tissue evidence="19">Muscle</tissue>
    </source>
</reference>
<keyword evidence="13" id="KW-0804">Transcription</keyword>
<evidence type="ECO:0000256" key="14">
    <source>
        <dbReference type="ARBA" id="ARBA00023242"/>
    </source>
</evidence>
<keyword evidence="5 16" id="KW-0863">Zinc-finger</keyword>
<evidence type="ECO:0000256" key="15">
    <source>
        <dbReference type="ARBA" id="ARBA00068742"/>
    </source>
</evidence>
<dbReference type="PANTHER" id="PTHR15856:SF27">
    <property type="entry name" value="PHD FINGER PROTEIN 20"/>
    <property type="match status" value="1"/>
</dbReference>
<evidence type="ECO:0000256" key="10">
    <source>
        <dbReference type="ARBA" id="ARBA00023015"/>
    </source>
</evidence>
<dbReference type="Gene3D" id="3.30.40.10">
    <property type="entry name" value="Zinc/RING finger domain, C3HC4 (zinc finger)"/>
    <property type="match status" value="1"/>
</dbReference>
<dbReference type="InterPro" id="IPR019786">
    <property type="entry name" value="Zinc_finger_PHD-type_CS"/>
</dbReference>
<evidence type="ECO:0000256" key="6">
    <source>
        <dbReference type="ARBA" id="ARBA00022833"/>
    </source>
</evidence>
<keyword evidence="4" id="KW-0677">Repeat</keyword>
<feature type="region of interest" description="Disordered" evidence="17">
    <location>
        <begin position="492"/>
        <end position="623"/>
    </location>
</feature>
<evidence type="ECO:0000256" key="5">
    <source>
        <dbReference type="ARBA" id="ARBA00022771"/>
    </source>
</evidence>
<sequence>MTKHPPNRRGINFEVGAQLEARDRLKNWYPAHIEEIDYEEGKVLIHFKRWNHRYDEWFCWDSPYLRPLEKIQLRKEGLHEEEGCAGFHINDRVLACWSDCRFYPAKVTSVNKDGTYTVKFYDGVVQTVKNIHVKAFSKDQNIVGDAKPKERGNEIPSSPENQEKFKEQRKATGNAKKDEDEKTLKTEKRVKQPDKEGKFIVISEKGKISEKNISKNGKEDKENISENDMEYSVDTQVEKKPENDKVKSPQENAKETKRKRGRPPITPPTEPSSQTLQPITLELRRRKIPKGGDVPLKRPRIEKTLSQEKFKNSSENAERDQIRRRSSRLSSSISREILNTDLVTTSTEIQTWKDPVPNQNESEKVQLEIPVESDQSFGEQGSPGNTLHSTALSTDASLQEEKAEDTESSSVPVRTQEPSAATVTKPCRRTDFLASKKAAAVDQDHKFRCKFLDCSKSFRKAKLLHYHMKYFHGVEKASESQQTPVKRNIQTRASLASEKANQERSKRGRTTAGSLSVKGHEKNKEKKSKDYERSKSKKKKKKKKRSKPGYSGTGENTDVSQELSPEKSVVTKSNSSNKSLAHPSTLLHCTDSRQHKGKSKANEDDTLSESSMDSLPWSDDDCSHDVDVTTNPDEEVEESDFEIVRCVCEVKEENDFMIQCEECLCWQHGVCMGLLEDNIPEKYTCYICQDPPGTK</sequence>
<name>A0A7L0Z3E1_9PASE</name>
<feature type="region of interest" description="Disordered" evidence="17">
    <location>
        <begin position="142"/>
        <end position="336"/>
    </location>
</feature>
<dbReference type="Pfam" id="PF18115">
    <property type="entry name" value="Tudor_3"/>
    <property type="match status" value="1"/>
</dbReference>
<comment type="caution">
    <text evidence="19">The sequence shown here is derived from an EMBL/GenBank/DDBJ whole genome shotgun (WGS) entry which is preliminary data.</text>
</comment>
<feature type="compositionally biased region" description="Basic and acidic residues" evidence="17">
    <location>
        <begin position="518"/>
        <end position="534"/>
    </location>
</feature>
<dbReference type="GO" id="GO:0006357">
    <property type="term" value="P:regulation of transcription by RNA polymerase II"/>
    <property type="evidence" value="ECO:0007669"/>
    <property type="project" value="TreeGrafter"/>
</dbReference>
<dbReference type="AlphaFoldDB" id="A0A7L0Z3E1"/>
<dbReference type="PANTHER" id="PTHR15856">
    <property type="entry name" value="PHD FINGER PROTEIN 20-RELATED"/>
    <property type="match status" value="1"/>
</dbReference>
<dbReference type="SUPFAM" id="SSF63748">
    <property type="entry name" value="Tudor/PWWP/MBT"/>
    <property type="match status" value="2"/>
</dbReference>
<dbReference type="CDD" id="cd20453">
    <property type="entry name" value="Tudor_PHF20"/>
    <property type="match status" value="1"/>
</dbReference>
<dbReference type="GO" id="GO:0008270">
    <property type="term" value="F:zinc ion binding"/>
    <property type="evidence" value="ECO:0007669"/>
    <property type="project" value="UniProtKB-KW"/>
</dbReference>
<keyword evidence="6" id="KW-0862">Zinc</keyword>
<evidence type="ECO:0000256" key="1">
    <source>
        <dbReference type="ARBA" id="ARBA00004123"/>
    </source>
</evidence>
<evidence type="ECO:0000256" key="8">
    <source>
        <dbReference type="ARBA" id="ARBA00022853"/>
    </source>
</evidence>
<feature type="compositionally biased region" description="Polar residues" evidence="17">
    <location>
        <begin position="373"/>
        <end position="397"/>
    </location>
</feature>
<dbReference type="FunFam" id="3.30.40.10:FF:000196">
    <property type="entry name" value="PHD finger protein 20 (Predicted)"/>
    <property type="match status" value="1"/>
</dbReference>
<organism evidence="19 20">
    <name type="scientific">Ploceus nigricollis</name>
    <dbReference type="NCBI Taxonomy" id="441696"/>
    <lineage>
        <taxon>Eukaryota</taxon>
        <taxon>Metazoa</taxon>
        <taxon>Chordata</taxon>
        <taxon>Craniata</taxon>
        <taxon>Vertebrata</taxon>
        <taxon>Euteleostomi</taxon>
        <taxon>Archelosauria</taxon>
        <taxon>Archosauria</taxon>
        <taxon>Dinosauria</taxon>
        <taxon>Saurischia</taxon>
        <taxon>Theropoda</taxon>
        <taxon>Coelurosauria</taxon>
        <taxon>Aves</taxon>
        <taxon>Neognathae</taxon>
        <taxon>Neoaves</taxon>
        <taxon>Telluraves</taxon>
        <taxon>Australaves</taxon>
        <taxon>Passeriformes</taxon>
        <taxon>Passeroidea</taxon>
        <taxon>Ploceidae</taxon>
        <taxon>Ploceinae</taxon>
        <taxon>Ploceus</taxon>
    </lineage>
</organism>
<dbReference type="FunFam" id="2.30.30.140:FF:000049">
    <property type="entry name" value="PHD finger protein 20 (Predicted)"/>
    <property type="match status" value="1"/>
</dbReference>
<evidence type="ECO:0000313" key="19">
    <source>
        <dbReference type="EMBL" id="NXM21738.1"/>
    </source>
</evidence>
<dbReference type="GO" id="GO:0044545">
    <property type="term" value="C:NSL complex"/>
    <property type="evidence" value="ECO:0007669"/>
    <property type="project" value="TreeGrafter"/>
</dbReference>
<evidence type="ECO:0000256" key="13">
    <source>
        <dbReference type="ARBA" id="ARBA00023163"/>
    </source>
</evidence>
<feature type="compositionally biased region" description="Basic and acidic residues" evidence="17">
    <location>
        <begin position="161"/>
        <end position="224"/>
    </location>
</feature>
<feature type="compositionally biased region" description="Polar residues" evidence="17">
    <location>
        <begin position="408"/>
        <end position="422"/>
    </location>
</feature>
<dbReference type="InterPro" id="IPR011011">
    <property type="entry name" value="Znf_FYVE_PHD"/>
</dbReference>
<dbReference type="GO" id="GO:0003677">
    <property type="term" value="F:DNA binding"/>
    <property type="evidence" value="ECO:0007669"/>
    <property type="project" value="UniProtKB-KW"/>
</dbReference>
<dbReference type="CDD" id="cd20104">
    <property type="entry name" value="MBT_PHF20L1-like"/>
    <property type="match status" value="1"/>
</dbReference>
<keyword evidence="11" id="KW-0238">DNA-binding</keyword>
<dbReference type="Pfam" id="PF20826">
    <property type="entry name" value="PHD_5"/>
    <property type="match status" value="1"/>
</dbReference>
<evidence type="ECO:0000256" key="16">
    <source>
        <dbReference type="PROSITE-ProRule" id="PRU00042"/>
    </source>
</evidence>
<feature type="compositionally biased region" description="Polar residues" evidence="17">
    <location>
        <begin position="553"/>
        <end position="563"/>
    </location>
</feature>
<evidence type="ECO:0000256" key="2">
    <source>
        <dbReference type="ARBA" id="ARBA00022553"/>
    </source>
</evidence>
<keyword evidence="12" id="KW-1015">Disulfide bond</keyword>
<dbReference type="Pfam" id="PF12618">
    <property type="entry name" value="PHF20_AT-hook"/>
    <property type="match status" value="1"/>
</dbReference>
<dbReference type="PROSITE" id="PS01359">
    <property type="entry name" value="ZF_PHD_1"/>
    <property type="match status" value="1"/>
</dbReference>
<feature type="region of interest" description="Disordered" evidence="17">
    <location>
        <begin position="349"/>
        <end position="423"/>
    </location>
</feature>
<evidence type="ECO:0000313" key="20">
    <source>
        <dbReference type="Proteomes" id="UP000539920"/>
    </source>
</evidence>
<evidence type="ECO:0000256" key="17">
    <source>
        <dbReference type="SAM" id="MobiDB-lite"/>
    </source>
</evidence>
<dbReference type="InterPro" id="IPR043449">
    <property type="entry name" value="PHF20-like"/>
</dbReference>
<dbReference type="SUPFAM" id="SSF57903">
    <property type="entry name" value="FYVE/PHD zinc finger"/>
    <property type="match status" value="1"/>
</dbReference>
<evidence type="ECO:0000259" key="18">
    <source>
        <dbReference type="PROSITE" id="PS50157"/>
    </source>
</evidence>
<feature type="compositionally biased region" description="Basic residues" evidence="17">
    <location>
        <begin position="535"/>
        <end position="547"/>
    </location>
</feature>
<keyword evidence="14" id="KW-0539">Nucleus</keyword>
<feature type="compositionally biased region" description="Low complexity" evidence="17">
    <location>
        <begin position="567"/>
        <end position="579"/>
    </location>
</feature>
<evidence type="ECO:0000256" key="11">
    <source>
        <dbReference type="ARBA" id="ARBA00023125"/>
    </source>
</evidence>
<keyword evidence="20" id="KW-1185">Reference proteome</keyword>
<dbReference type="GO" id="GO:0071339">
    <property type="term" value="C:MLL1 complex"/>
    <property type="evidence" value="ECO:0007669"/>
    <property type="project" value="TreeGrafter"/>
</dbReference>
<evidence type="ECO:0000256" key="7">
    <source>
        <dbReference type="ARBA" id="ARBA00022843"/>
    </source>
</evidence>
<keyword evidence="9" id="KW-0007">Acetylation</keyword>
<accession>A0A7L0Z3E1</accession>
<dbReference type="InterPro" id="IPR022255">
    <property type="entry name" value="PHF20_AT-hook"/>
</dbReference>
<dbReference type="Proteomes" id="UP000539920">
    <property type="component" value="Unassembled WGS sequence"/>
</dbReference>
<dbReference type="InterPro" id="IPR013087">
    <property type="entry name" value="Znf_C2H2_type"/>
</dbReference>
<keyword evidence="10" id="KW-0805">Transcription regulation</keyword>
<keyword evidence="7" id="KW-0832">Ubl conjugation</keyword>
<feature type="non-terminal residue" evidence="19">
    <location>
        <position position="1"/>
    </location>
</feature>
<comment type="subcellular location">
    <subcellularLocation>
        <location evidence="1">Nucleus</location>
    </subcellularLocation>
</comment>
<proteinExistence type="predicted"/>
<dbReference type="PROSITE" id="PS50157">
    <property type="entry name" value="ZINC_FINGER_C2H2_2"/>
    <property type="match status" value="1"/>
</dbReference>
<protein>
    <recommendedName>
        <fullName evidence="15">PHD finger protein 20</fullName>
    </recommendedName>
</protein>
<dbReference type="FunFam" id="2.30.30.140:FF:000043">
    <property type="entry name" value="PHD finger protein 20 (Predicted)"/>
    <property type="match status" value="1"/>
</dbReference>
<feature type="compositionally biased region" description="Basic and acidic residues" evidence="17">
    <location>
        <begin position="236"/>
        <end position="255"/>
    </location>
</feature>
<feature type="compositionally biased region" description="Basic and acidic residues" evidence="17">
    <location>
        <begin position="295"/>
        <end position="323"/>
    </location>
</feature>
<gene>
    <name evidence="19" type="primary">Phf20</name>
    <name evidence="19" type="ORF">PLONIG_R08605</name>
</gene>
<dbReference type="GO" id="GO:0006325">
    <property type="term" value="P:chromatin organization"/>
    <property type="evidence" value="ECO:0007669"/>
    <property type="project" value="UniProtKB-KW"/>
</dbReference>
<evidence type="ECO:0000256" key="9">
    <source>
        <dbReference type="ARBA" id="ARBA00022990"/>
    </source>
</evidence>
<evidence type="ECO:0000256" key="12">
    <source>
        <dbReference type="ARBA" id="ARBA00023157"/>
    </source>
</evidence>
<dbReference type="Gene3D" id="2.30.30.140">
    <property type="match status" value="2"/>
</dbReference>
<feature type="domain" description="C2H2-type" evidence="18">
    <location>
        <begin position="447"/>
        <end position="477"/>
    </location>
</feature>
<dbReference type="InterPro" id="IPR013083">
    <property type="entry name" value="Znf_RING/FYVE/PHD"/>
</dbReference>
<feature type="non-terminal residue" evidence="19">
    <location>
        <position position="695"/>
    </location>
</feature>
<dbReference type="EMBL" id="VXBC01011963">
    <property type="protein sequence ID" value="NXM21738.1"/>
    <property type="molecule type" value="Genomic_DNA"/>
</dbReference>
<keyword evidence="8" id="KW-0156">Chromatin regulator</keyword>
<evidence type="ECO:0000256" key="3">
    <source>
        <dbReference type="ARBA" id="ARBA00022723"/>
    </source>
</evidence>
<dbReference type="InterPro" id="IPR002999">
    <property type="entry name" value="Tudor"/>
</dbReference>
<keyword evidence="2" id="KW-0597">Phosphoprotein</keyword>
<evidence type="ECO:0000256" key="4">
    <source>
        <dbReference type="ARBA" id="ARBA00022737"/>
    </source>
</evidence>
<dbReference type="PROSITE" id="PS00028">
    <property type="entry name" value="ZINC_FINGER_C2H2_1"/>
    <property type="match status" value="1"/>
</dbReference>